<dbReference type="Gene3D" id="1.10.10.10">
    <property type="entry name" value="Winged helix-like DNA-binding domain superfamily/Winged helix DNA-binding domain"/>
    <property type="match status" value="1"/>
</dbReference>
<keyword evidence="8" id="KW-1185">Reference proteome</keyword>
<evidence type="ECO:0000259" key="6">
    <source>
        <dbReference type="Pfam" id="PF08281"/>
    </source>
</evidence>
<dbReference type="InterPro" id="IPR039425">
    <property type="entry name" value="RNA_pol_sigma-70-like"/>
</dbReference>
<protein>
    <submittedName>
        <fullName evidence="7">RNA polymerase sigma-70 factor (ECF subfamily)</fullName>
    </submittedName>
</protein>
<dbReference type="GO" id="GO:0003677">
    <property type="term" value="F:DNA binding"/>
    <property type="evidence" value="ECO:0007669"/>
    <property type="project" value="InterPro"/>
</dbReference>
<evidence type="ECO:0000256" key="2">
    <source>
        <dbReference type="ARBA" id="ARBA00023015"/>
    </source>
</evidence>
<dbReference type="InterPro" id="IPR014284">
    <property type="entry name" value="RNA_pol_sigma-70_dom"/>
</dbReference>
<evidence type="ECO:0000256" key="3">
    <source>
        <dbReference type="ARBA" id="ARBA00023082"/>
    </source>
</evidence>
<dbReference type="OrthoDB" id="9797134at2"/>
<dbReference type="RefSeq" id="WP_132572667.1">
    <property type="nucleotide sequence ID" value="NZ_CBCSGL010000082.1"/>
</dbReference>
<dbReference type="InterPro" id="IPR036388">
    <property type="entry name" value="WH-like_DNA-bd_sf"/>
</dbReference>
<dbReference type="Pfam" id="PF04542">
    <property type="entry name" value="Sigma70_r2"/>
    <property type="match status" value="1"/>
</dbReference>
<evidence type="ECO:0000256" key="1">
    <source>
        <dbReference type="ARBA" id="ARBA00010641"/>
    </source>
</evidence>
<dbReference type="InterPro" id="IPR013249">
    <property type="entry name" value="RNA_pol_sigma70_r4_t2"/>
</dbReference>
<dbReference type="InterPro" id="IPR013324">
    <property type="entry name" value="RNA_pol_sigma_r3/r4-like"/>
</dbReference>
<dbReference type="Gene3D" id="1.10.1740.10">
    <property type="match status" value="1"/>
</dbReference>
<dbReference type="Proteomes" id="UP000295110">
    <property type="component" value="Unassembled WGS sequence"/>
</dbReference>
<accession>A0A4R3UWK9</accession>
<reference evidence="7 8" key="1">
    <citation type="submission" date="2019-03" db="EMBL/GenBank/DDBJ databases">
        <title>Genomic Encyclopedia of Type Strains, Phase IV (KMG-IV): sequencing the most valuable type-strain genomes for metagenomic binning, comparative biology and taxonomic classification.</title>
        <authorList>
            <person name="Goeker M."/>
        </authorList>
    </citation>
    <scope>NUCLEOTIDE SEQUENCE [LARGE SCALE GENOMIC DNA]</scope>
    <source>
        <strain evidence="7 8">DSM 654</strain>
    </source>
</reference>
<keyword evidence="4" id="KW-0804">Transcription</keyword>
<dbReference type="PANTHER" id="PTHR43133:SF25">
    <property type="entry name" value="RNA POLYMERASE SIGMA FACTOR RFAY-RELATED"/>
    <property type="match status" value="1"/>
</dbReference>
<dbReference type="PANTHER" id="PTHR43133">
    <property type="entry name" value="RNA POLYMERASE ECF-TYPE SIGMA FACTO"/>
    <property type="match status" value="1"/>
</dbReference>
<dbReference type="SUPFAM" id="SSF88659">
    <property type="entry name" value="Sigma3 and sigma4 domains of RNA polymerase sigma factors"/>
    <property type="match status" value="1"/>
</dbReference>
<dbReference type="Pfam" id="PF08281">
    <property type="entry name" value="Sigma70_r4_2"/>
    <property type="match status" value="1"/>
</dbReference>
<dbReference type="GO" id="GO:0006352">
    <property type="term" value="P:DNA-templated transcription initiation"/>
    <property type="evidence" value="ECO:0007669"/>
    <property type="project" value="InterPro"/>
</dbReference>
<dbReference type="GO" id="GO:0016987">
    <property type="term" value="F:sigma factor activity"/>
    <property type="evidence" value="ECO:0007669"/>
    <property type="project" value="UniProtKB-KW"/>
</dbReference>
<sequence>MTDARRFEANVLPLLDAAHNLARWLLRDAAAAEDAVQEAALRAFRYFGSLRAGEDAKPWFLGIVRNACFTALARERGRADVTLLDEDGWEQLEARSPSPLPDPPTALGARREQLLVDAALRQLTPPMREVIVLRELEGLDYRDIAHIAGVPIGTVMSRLSRARAQLKRELQLAGLP</sequence>
<evidence type="ECO:0000313" key="7">
    <source>
        <dbReference type="EMBL" id="TCU95410.1"/>
    </source>
</evidence>
<proteinExistence type="inferred from homology"/>
<keyword evidence="3" id="KW-0731">Sigma factor</keyword>
<dbReference type="InterPro" id="IPR007627">
    <property type="entry name" value="RNA_pol_sigma70_r2"/>
</dbReference>
<dbReference type="NCBIfam" id="TIGR02937">
    <property type="entry name" value="sigma70-ECF"/>
    <property type="match status" value="1"/>
</dbReference>
<dbReference type="EMBL" id="SMBU01000015">
    <property type="protein sequence ID" value="TCU95410.1"/>
    <property type="molecule type" value="Genomic_DNA"/>
</dbReference>
<organism evidence="7 8">
    <name type="scientific">Roseateles saccharophilus</name>
    <name type="common">Pseudomonas saccharophila</name>
    <dbReference type="NCBI Taxonomy" id="304"/>
    <lineage>
        <taxon>Bacteria</taxon>
        <taxon>Pseudomonadati</taxon>
        <taxon>Pseudomonadota</taxon>
        <taxon>Betaproteobacteria</taxon>
        <taxon>Burkholderiales</taxon>
        <taxon>Sphaerotilaceae</taxon>
        <taxon>Roseateles</taxon>
    </lineage>
</organism>
<feature type="domain" description="RNA polymerase sigma-70 region 2" evidence="5">
    <location>
        <begin position="15"/>
        <end position="76"/>
    </location>
</feature>
<name>A0A4R3UWK9_ROSSA</name>
<gene>
    <name evidence="7" type="ORF">EV671_1015102</name>
</gene>
<evidence type="ECO:0000259" key="5">
    <source>
        <dbReference type="Pfam" id="PF04542"/>
    </source>
</evidence>
<evidence type="ECO:0000313" key="8">
    <source>
        <dbReference type="Proteomes" id="UP000295110"/>
    </source>
</evidence>
<feature type="domain" description="RNA polymerase sigma factor 70 region 4 type 2" evidence="6">
    <location>
        <begin position="115"/>
        <end position="166"/>
    </location>
</feature>
<comment type="caution">
    <text evidence="7">The sequence shown here is derived from an EMBL/GenBank/DDBJ whole genome shotgun (WGS) entry which is preliminary data.</text>
</comment>
<dbReference type="SUPFAM" id="SSF88946">
    <property type="entry name" value="Sigma2 domain of RNA polymerase sigma factors"/>
    <property type="match status" value="1"/>
</dbReference>
<dbReference type="CDD" id="cd06171">
    <property type="entry name" value="Sigma70_r4"/>
    <property type="match status" value="1"/>
</dbReference>
<comment type="similarity">
    <text evidence="1">Belongs to the sigma-70 factor family. ECF subfamily.</text>
</comment>
<dbReference type="AlphaFoldDB" id="A0A4R3UWK9"/>
<evidence type="ECO:0000256" key="4">
    <source>
        <dbReference type="ARBA" id="ARBA00023163"/>
    </source>
</evidence>
<dbReference type="InterPro" id="IPR013325">
    <property type="entry name" value="RNA_pol_sigma_r2"/>
</dbReference>
<keyword evidence="2" id="KW-0805">Transcription regulation</keyword>